<keyword evidence="2" id="KW-1185">Reference proteome</keyword>
<evidence type="ECO:0000313" key="1">
    <source>
        <dbReference type="EMBL" id="PIN19862.1"/>
    </source>
</evidence>
<dbReference type="Proteomes" id="UP000231279">
    <property type="component" value="Unassembled WGS sequence"/>
</dbReference>
<dbReference type="AlphaFoldDB" id="A0A2G9HQQ7"/>
<organism evidence="1 2">
    <name type="scientific">Handroanthus impetiginosus</name>
    <dbReference type="NCBI Taxonomy" id="429701"/>
    <lineage>
        <taxon>Eukaryota</taxon>
        <taxon>Viridiplantae</taxon>
        <taxon>Streptophyta</taxon>
        <taxon>Embryophyta</taxon>
        <taxon>Tracheophyta</taxon>
        <taxon>Spermatophyta</taxon>
        <taxon>Magnoliopsida</taxon>
        <taxon>eudicotyledons</taxon>
        <taxon>Gunneridae</taxon>
        <taxon>Pentapetalae</taxon>
        <taxon>asterids</taxon>
        <taxon>lamiids</taxon>
        <taxon>Lamiales</taxon>
        <taxon>Bignoniaceae</taxon>
        <taxon>Crescentiina</taxon>
        <taxon>Tabebuia alliance</taxon>
        <taxon>Handroanthus</taxon>
    </lineage>
</organism>
<dbReference type="EMBL" id="NKXS01001211">
    <property type="protein sequence ID" value="PIN19862.1"/>
    <property type="molecule type" value="Genomic_DNA"/>
</dbReference>
<proteinExistence type="predicted"/>
<reference evidence="2" key="1">
    <citation type="journal article" date="2018" name="Gigascience">
        <title>Genome assembly of the Pink Ipe (Handroanthus impetiginosus, Bignoniaceae), a highly valued, ecologically keystone Neotropical timber forest tree.</title>
        <authorList>
            <person name="Silva-Junior O.B."/>
            <person name="Grattapaglia D."/>
            <person name="Novaes E."/>
            <person name="Collevatti R.G."/>
        </authorList>
    </citation>
    <scope>NUCLEOTIDE SEQUENCE [LARGE SCALE GENOMIC DNA]</scope>
    <source>
        <strain evidence="2">cv. UFG-1</strain>
    </source>
</reference>
<comment type="caution">
    <text evidence="1">The sequence shown here is derived from an EMBL/GenBank/DDBJ whole genome shotgun (WGS) entry which is preliminary data.</text>
</comment>
<protein>
    <submittedName>
        <fullName evidence="1">Uncharacterized protein</fullName>
    </submittedName>
</protein>
<sequence length="100" mass="11811">MIFTQSKIKVSKHKIDSVKYSNLGIHSYNYHAKYDNKTATHFLKEKFYLHRTPTRFIPLSPKVQIKHFPFKNLFKDLLLLLSYSFFLKALNAELSLESTT</sequence>
<accession>A0A2G9HQQ7</accession>
<evidence type="ECO:0000313" key="2">
    <source>
        <dbReference type="Proteomes" id="UP000231279"/>
    </source>
</evidence>
<name>A0A2G9HQQ7_9LAMI</name>
<gene>
    <name evidence="1" type="ORF">CDL12_07442</name>
</gene>